<dbReference type="OMA" id="LACWHCL"/>
<dbReference type="Proteomes" id="UP000291022">
    <property type="component" value="Unassembled WGS sequence"/>
</dbReference>
<feature type="compositionally biased region" description="Gly residues" evidence="1">
    <location>
        <begin position="90"/>
        <end position="99"/>
    </location>
</feature>
<proteinExistence type="predicted"/>
<keyword evidence="2" id="KW-1133">Transmembrane helix</keyword>
<feature type="compositionally biased region" description="Basic and acidic residues" evidence="1">
    <location>
        <begin position="34"/>
        <end position="43"/>
    </location>
</feature>
<gene>
    <name evidence="3" type="primary">C14orf180</name>
</gene>
<feature type="region of interest" description="Disordered" evidence="1">
    <location>
        <begin position="84"/>
        <end position="105"/>
    </location>
</feature>
<dbReference type="PANTHER" id="PTHR36868:SF1">
    <property type="entry name" value="NUTRITIONALLY-REGULATED ADIPOSE AND CARDIAC ENRICHED PROTEIN HOMOLOG"/>
    <property type="match status" value="1"/>
</dbReference>
<feature type="transmembrane region" description="Helical" evidence="2">
    <location>
        <begin position="110"/>
        <end position="129"/>
    </location>
</feature>
<evidence type="ECO:0000256" key="1">
    <source>
        <dbReference type="SAM" id="MobiDB-lite"/>
    </source>
</evidence>
<keyword evidence="2" id="KW-0812">Transmembrane</keyword>
<accession>A0A452SHG5</accession>
<dbReference type="PANTHER" id="PTHR36868">
    <property type="entry name" value="NUTRITIONALLY-REGULATED ADIPOSE AND CARDIAC ENRICHED PROTEIN HOMOLOG"/>
    <property type="match status" value="1"/>
</dbReference>
<dbReference type="Ensembl" id="ENSUAMT00000035626.1">
    <property type="protein sequence ID" value="ENSUAMP00000031948.1"/>
    <property type="gene ID" value="ENSUAMG00000024457.1"/>
</dbReference>
<dbReference type="STRING" id="9643.ENSUAMP00000031948"/>
<evidence type="ECO:0000313" key="3">
    <source>
        <dbReference type="Ensembl" id="ENSUAMP00000031948.1"/>
    </source>
</evidence>
<dbReference type="Pfam" id="PF15555">
    <property type="entry name" value="DUF4658"/>
    <property type="match status" value="1"/>
</dbReference>
<sequence>MRTAGRALSPDSQPDTRHRTRKNERAAPSSPIPRAEREGDRRCPPSILRRSRPEHGGHSAEPQKTSRRVRFQEPLEVAVHCKNRAWQAGAGPGRGGGGPPRRPRPRGSSLLLRLSVCVLLMLVLGLYCGRAKPVALALEDLWARLLVLGLRLRHAALTCWRCLLQL</sequence>
<keyword evidence="4" id="KW-1185">Reference proteome</keyword>
<organism evidence="3 4">
    <name type="scientific">Ursus americanus</name>
    <name type="common">American black bear</name>
    <name type="synonym">Euarctos americanus</name>
    <dbReference type="NCBI Taxonomy" id="9643"/>
    <lineage>
        <taxon>Eukaryota</taxon>
        <taxon>Metazoa</taxon>
        <taxon>Chordata</taxon>
        <taxon>Craniata</taxon>
        <taxon>Vertebrata</taxon>
        <taxon>Euteleostomi</taxon>
        <taxon>Mammalia</taxon>
        <taxon>Eutheria</taxon>
        <taxon>Laurasiatheria</taxon>
        <taxon>Carnivora</taxon>
        <taxon>Caniformia</taxon>
        <taxon>Ursidae</taxon>
        <taxon>Ursus</taxon>
    </lineage>
</organism>
<dbReference type="AlphaFoldDB" id="A0A452SHG5"/>
<reference evidence="3" key="2">
    <citation type="submission" date="2025-08" db="UniProtKB">
        <authorList>
            <consortium name="Ensembl"/>
        </authorList>
    </citation>
    <scope>IDENTIFICATION</scope>
</reference>
<reference evidence="4" key="1">
    <citation type="submission" date="2016-06" db="EMBL/GenBank/DDBJ databases">
        <title>De novo assembly and RNA-Seq shows season-dependent expression and editing in black bear kidneys.</title>
        <authorList>
            <person name="Korstanje R."/>
            <person name="Srivastava A."/>
            <person name="Sarsani V.K."/>
            <person name="Sheehan S.M."/>
            <person name="Seger R.L."/>
            <person name="Barter M.E."/>
            <person name="Lindqvist C."/>
            <person name="Brody L.C."/>
            <person name="Mullikin J.C."/>
        </authorList>
    </citation>
    <scope>NUCLEOTIDE SEQUENCE [LARGE SCALE GENOMIC DNA]</scope>
</reference>
<name>A0A452SHG5_URSAM</name>
<dbReference type="GO" id="GO:0005886">
    <property type="term" value="C:plasma membrane"/>
    <property type="evidence" value="ECO:0007669"/>
    <property type="project" value="TreeGrafter"/>
</dbReference>
<keyword evidence="2" id="KW-0472">Membrane</keyword>
<dbReference type="GeneTree" id="ENSGT00390000001214"/>
<evidence type="ECO:0000256" key="2">
    <source>
        <dbReference type="SAM" id="Phobius"/>
    </source>
</evidence>
<protein>
    <submittedName>
        <fullName evidence="3">Chromosome 14 open reading frame 180</fullName>
    </submittedName>
</protein>
<evidence type="ECO:0000313" key="4">
    <source>
        <dbReference type="Proteomes" id="UP000291022"/>
    </source>
</evidence>
<reference evidence="3" key="3">
    <citation type="submission" date="2025-09" db="UniProtKB">
        <authorList>
            <consortium name="Ensembl"/>
        </authorList>
    </citation>
    <scope>IDENTIFICATION</scope>
</reference>
<feature type="region of interest" description="Disordered" evidence="1">
    <location>
        <begin position="1"/>
        <end position="70"/>
    </location>
</feature>
<dbReference type="InterPro" id="IPR028114">
    <property type="entry name" value="DUF4658"/>
</dbReference>